<sequence length="295" mass="32797">MDNILELDLKKPLVNLTTDIVFSQYTRGYANVCLKMDMLKPQSEKPLPALVFIPGGGFVSSNKDAYIQQKLKIAESGYIVVSIEYRTVPDGIFPEPLQDVKSAVRYLRAHAEKFNIDKENIAVMGNSAGGYLAALMGVTNGLKEFDKGDNLNEKSDIKATIDIYGLSDLTSIGHGFSEIIQKVHKSSAAPEALWVHGMPIRTKQLGLGINDDLEKANRANPINYISKNSTPFLLMHGDKDSLVSSYQTKILHEALLKEGIESTRYIVKEAEHGGIYWVQTEITDIIIEFLNKHLK</sequence>
<dbReference type="Gene3D" id="3.40.50.1820">
    <property type="entry name" value="alpha/beta hydrolase"/>
    <property type="match status" value="1"/>
</dbReference>
<keyword evidence="1 3" id="KW-0378">Hydrolase</keyword>
<dbReference type="InterPro" id="IPR049492">
    <property type="entry name" value="BD-FAE-like_dom"/>
</dbReference>
<dbReference type="InterPro" id="IPR029058">
    <property type="entry name" value="AB_hydrolase_fold"/>
</dbReference>
<dbReference type="RefSeq" id="WP_055257460.1">
    <property type="nucleotide sequence ID" value="NZ_CABIXL010000002.1"/>
</dbReference>
<dbReference type="PANTHER" id="PTHR48081">
    <property type="entry name" value="AB HYDROLASE SUPERFAMILY PROTEIN C4A8.06C"/>
    <property type="match status" value="1"/>
</dbReference>
<reference evidence="3 4" key="1">
    <citation type="submission" date="2015-09" db="EMBL/GenBank/DDBJ databases">
        <authorList>
            <consortium name="Pathogen Informatics"/>
            <person name="Wu L."/>
            <person name="Ma J."/>
        </authorList>
    </citation>
    <scope>NUCLEOTIDE SEQUENCE [LARGE SCALE GENOMIC DNA]</scope>
    <source>
        <strain evidence="3 4">2789STDY5834858</strain>
    </source>
</reference>
<organism evidence="3 4">
    <name type="scientific">Sarcina ventriculi</name>
    <name type="common">Clostridium ventriculi</name>
    <dbReference type="NCBI Taxonomy" id="1267"/>
    <lineage>
        <taxon>Bacteria</taxon>
        <taxon>Bacillati</taxon>
        <taxon>Bacillota</taxon>
        <taxon>Clostridia</taxon>
        <taxon>Eubacteriales</taxon>
        <taxon>Clostridiaceae</taxon>
        <taxon>Sarcina</taxon>
    </lineage>
</organism>
<feature type="domain" description="BD-FAE-like" evidence="2">
    <location>
        <begin position="37"/>
        <end position="255"/>
    </location>
</feature>
<evidence type="ECO:0000256" key="1">
    <source>
        <dbReference type="ARBA" id="ARBA00022801"/>
    </source>
</evidence>
<proteinExistence type="predicted"/>
<keyword evidence="4" id="KW-1185">Reference proteome</keyword>
<dbReference type="GO" id="GO:0004806">
    <property type="term" value="F:triacylglycerol lipase activity"/>
    <property type="evidence" value="ECO:0007669"/>
    <property type="project" value="UniProtKB-EC"/>
</dbReference>
<name>A0ABP2ANB5_SARVE</name>
<dbReference type="Proteomes" id="UP000095488">
    <property type="component" value="Unassembled WGS sequence"/>
</dbReference>
<protein>
    <submittedName>
        <fullName evidence="3">Lipase 2</fullName>
        <ecNumber evidence="3">3.1.1.3</ecNumber>
    </submittedName>
</protein>
<dbReference type="PANTHER" id="PTHR48081:SF13">
    <property type="entry name" value="ALPHA_BETA HYDROLASE"/>
    <property type="match status" value="1"/>
</dbReference>
<dbReference type="Pfam" id="PF20434">
    <property type="entry name" value="BD-FAE"/>
    <property type="match status" value="1"/>
</dbReference>
<dbReference type="SUPFAM" id="SSF53474">
    <property type="entry name" value="alpha/beta-Hydrolases"/>
    <property type="match status" value="1"/>
</dbReference>
<comment type="caution">
    <text evidence="3">The sequence shown here is derived from an EMBL/GenBank/DDBJ whole genome shotgun (WGS) entry which is preliminary data.</text>
</comment>
<evidence type="ECO:0000313" key="4">
    <source>
        <dbReference type="Proteomes" id="UP000095488"/>
    </source>
</evidence>
<dbReference type="EMBL" id="CYZR01000002">
    <property type="protein sequence ID" value="CUN59296.1"/>
    <property type="molecule type" value="Genomic_DNA"/>
</dbReference>
<evidence type="ECO:0000313" key="3">
    <source>
        <dbReference type="EMBL" id="CUN59296.1"/>
    </source>
</evidence>
<gene>
    <name evidence="3" type="primary">lip2</name>
    <name evidence="3" type="ORF">ERS852473_00572</name>
</gene>
<dbReference type="InterPro" id="IPR050300">
    <property type="entry name" value="GDXG_lipolytic_enzyme"/>
</dbReference>
<accession>A0ABP2ANB5</accession>
<dbReference type="EC" id="3.1.1.3" evidence="3"/>
<evidence type="ECO:0000259" key="2">
    <source>
        <dbReference type="Pfam" id="PF20434"/>
    </source>
</evidence>